<dbReference type="PROSITE" id="PS00237">
    <property type="entry name" value="G_PROTEIN_RECEP_F1_1"/>
    <property type="match status" value="1"/>
</dbReference>
<feature type="domain" description="G-protein coupled receptors family 1 profile" evidence="11">
    <location>
        <begin position="43"/>
        <end position="308"/>
    </location>
</feature>
<feature type="transmembrane region" description="Helical" evidence="10">
    <location>
        <begin position="25"/>
        <end position="51"/>
    </location>
</feature>
<evidence type="ECO:0000256" key="2">
    <source>
        <dbReference type="ARBA" id="ARBA00010663"/>
    </source>
</evidence>
<dbReference type="Pfam" id="PF00001">
    <property type="entry name" value="7tm_1"/>
    <property type="match status" value="1"/>
</dbReference>
<keyword evidence="4 10" id="KW-1133">Transmembrane helix</keyword>
<feature type="transmembrane region" description="Helical" evidence="10">
    <location>
        <begin position="142"/>
        <end position="163"/>
    </location>
</feature>
<keyword evidence="6 10" id="KW-0472">Membrane</keyword>
<gene>
    <name evidence="13" type="primary">LOC107112605</name>
</gene>
<feature type="transmembrane region" description="Helical" evidence="10">
    <location>
        <begin position="104"/>
        <end position="122"/>
    </location>
</feature>
<dbReference type="SUPFAM" id="SSF81321">
    <property type="entry name" value="Family A G protein-coupled receptor-like"/>
    <property type="match status" value="1"/>
</dbReference>
<evidence type="ECO:0000313" key="12">
    <source>
        <dbReference type="Proteomes" id="UP000694871"/>
    </source>
</evidence>
<feature type="transmembrane region" description="Helical" evidence="10">
    <location>
        <begin position="63"/>
        <end position="84"/>
    </location>
</feature>
<evidence type="ECO:0000259" key="11">
    <source>
        <dbReference type="PROSITE" id="PS50262"/>
    </source>
</evidence>
<evidence type="ECO:0000256" key="4">
    <source>
        <dbReference type="ARBA" id="ARBA00022989"/>
    </source>
</evidence>
<evidence type="ECO:0000256" key="3">
    <source>
        <dbReference type="ARBA" id="ARBA00022692"/>
    </source>
</evidence>
<evidence type="ECO:0000256" key="1">
    <source>
        <dbReference type="ARBA" id="ARBA00004141"/>
    </source>
</evidence>
<dbReference type="InterPro" id="IPR000276">
    <property type="entry name" value="GPCR_Rhodpsn"/>
</dbReference>
<evidence type="ECO:0000256" key="8">
    <source>
        <dbReference type="ARBA" id="ARBA00023224"/>
    </source>
</evidence>
<sequence length="361" mass="41330">MNLSTANSSTSQLQHFESCPSSFSAVFLLITAYAVVILVGIFGNLCLIIIIRKQKESQNVTNILIANLSLSDVFICVICIPFNASYTLMDYWVFGEAMCKITSFVQSMSVTASTFSLILIAVERYQLIVNPRGWKPNISHAYWGIVFIWGFSMIISIPFYVFLQVTDEPLKNLSSHTDVFMNKVVCVEVWPSVEERRVFTTTMLIFQYFFPLGFIFVCYLKIFVCLQKRHGKVDKIREKESRINESKRINIMLFSIVVTFAACWLPLNIFNILFDWNHEALMSCHHNVVFILCHLVAMMATCINPVFYGLLNKNFQKDLVILLHNFRCFASQELYENIALSTLNTDVSKGSLKLNNMPANI</sequence>
<reference evidence="13" key="1">
    <citation type="submission" date="2025-08" db="UniProtKB">
        <authorList>
            <consortium name="RefSeq"/>
        </authorList>
    </citation>
    <scope>IDENTIFICATION</scope>
</reference>
<evidence type="ECO:0000313" key="13">
    <source>
        <dbReference type="RefSeq" id="XP_015269258.1"/>
    </source>
</evidence>
<evidence type="ECO:0000256" key="10">
    <source>
        <dbReference type="SAM" id="Phobius"/>
    </source>
</evidence>
<protein>
    <submittedName>
        <fullName evidence="13">Neuropeptide Y receptor type 6-like</fullName>
    </submittedName>
</protein>
<dbReference type="InterPro" id="IPR000611">
    <property type="entry name" value="NPY_rcpt"/>
</dbReference>
<dbReference type="RefSeq" id="XP_015269258.1">
    <property type="nucleotide sequence ID" value="XM_015413772.1"/>
</dbReference>
<proteinExistence type="inferred from homology"/>
<evidence type="ECO:0000256" key="7">
    <source>
        <dbReference type="ARBA" id="ARBA00023170"/>
    </source>
</evidence>
<evidence type="ECO:0000256" key="6">
    <source>
        <dbReference type="ARBA" id="ARBA00023136"/>
    </source>
</evidence>
<comment type="subcellular location">
    <subcellularLocation>
        <location evidence="1">Membrane</location>
        <topology evidence="1">Multi-pass membrane protein</topology>
    </subcellularLocation>
</comment>
<dbReference type="InterPro" id="IPR017452">
    <property type="entry name" value="GPCR_Rhodpsn_7TM"/>
</dbReference>
<dbReference type="PROSITE" id="PS50262">
    <property type="entry name" value="G_PROTEIN_RECEP_F1_2"/>
    <property type="match status" value="1"/>
</dbReference>
<evidence type="ECO:0000256" key="5">
    <source>
        <dbReference type="ARBA" id="ARBA00023040"/>
    </source>
</evidence>
<accession>A0ABM1K6C1</accession>
<keyword evidence="8 9" id="KW-0807">Transducer</keyword>
<dbReference type="InterPro" id="IPR000986">
    <property type="entry name" value="NeuroY6_rcpt"/>
</dbReference>
<dbReference type="PRINTS" id="PR00237">
    <property type="entry name" value="GPCRRHODOPSN"/>
</dbReference>
<keyword evidence="7 9" id="KW-0675">Receptor</keyword>
<name>A0ABM1K6C1_GEKJA</name>
<dbReference type="PANTHER" id="PTHR24235:SF16">
    <property type="entry name" value="NEUROPEPTIDE Y RECEPTOR TYPE 6-RELATED"/>
    <property type="match status" value="1"/>
</dbReference>
<comment type="similarity">
    <text evidence="2 9">Belongs to the G-protein coupled receptor 1 family.</text>
</comment>
<dbReference type="Gene3D" id="1.20.1070.10">
    <property type="entry name" value="Rhodopsin 7-helix transmembrane proteins"/>
    <property type="match status" value="1"/>
</dbReference>
<keyword evidence="12" id="KW-1185">Reference proteome</keyword>
<dbReference type="Proteomes" id="UP000694871">
    <property type="component" value="Unplaced"/>
</dbReference>
<feature type="transmembrane region" description="Helical" evidence="10">
    <location>
        <begin position="247"/>
        <end position="267"/>
    </location>
</feature>
<keyword evidence="3 9" id="KW-0812">Transmembrane</keyword>
<feature type="transmembrane region" description="Helical" evidence="10">
    <location>
        <begin position="287"/>
        <end position="311"/>
    </location>
</feature>
<dbReference type="PANTHER" id="PTHR24235">
    <property type="entry name" value="NEUROPEPTIDE Y RECEPTOR"/>
    <property type="match status" value="1"/>
</dbReference>
<dbReference type="PRINTS" id="PR01012">
    <property type="entry name" value="NRPEPTIDEYR"/>
</dbReference>
<keyword evidence="5 9" id="KW-0297">G-protein coupled receptor</keyword>
<organism evidence="12 13">
    <name type="scientific">Gekko japonicus</name>
    <name type="common">Schlegel's Japanese gecko</name>
    <dbReference type="NCBI Taxonomy" id="146911"/>
    <lineage>
        <taxon>Eukaryota</taxon>
        <taxon>Metazoa</taxon>
        <taxon>Chordata</taxon>
        <taxon>Craniata</taxon>
        <taxon>Vertebrata</taxon>
        <taxon>Euteleostomi</taxon>
        <taxon>Lepidosauria</taxon>
        <taxon>Squamata</taxon>
        <taxon>Bifurcata</taxon>
        <taxon>Gekkota</taxon>
        <taxon>Gekkonidae</taxon>
        <taxon>Gekkoninae</taxon>
        <taxon>Gekko</taxon>
    </lineage>
</organism>
<feature type="transmembrane region" description="Helical" evidence="10">
    <location>
        <begin position="205"/>
        <end position="226"/>
    </location>
</feature>
<dbReference type="GeneID" id="107112605"/>
<evidence type="ECO:0000256" key="9">
    <source>
        <dbReference type="RuleBase" id="RU000688"/>
    </source>
</evidence>
<dbReference type="PRINTS" id="PR01017">
    <property type="entry name" value="NRPEPTIDEY6R"/>
</dbReference>